<reference evidence="1" key="1">
    <citation type="submission" date="2019-06" db="EMBL/GenBank/DDBJ databases">
        <title>Complete genome sequence of Methanobrevibacter arboriphilus strain SA.</title>
        <authorList>
            <person name="Asakawa S."/>
        </authorList>
    </citation>
    <scope>NUCLEOTIDE SEQUENCE</scope>
    <source>
        <strain evidence="1">SA</strain>
    </source>
</reference>
<evidence type="ECO:0000313" key="1">
    <source>
        <dbReference type="EMBL" id="BBL62616.1"/>
    </source>
</evidence>
<proteinExistence type="predicted"/>
<dbReference type="Proteomes" id="UP000825015">
    <property type="component" value="Chromosome"/>
</dbReference>
<gene>
    <name evidence="1" type="ORF">MarbSA_16560</name>
</gene>
<sequence>MCFKDLSYKLRFVYNKQKGWFQAFIGILVTEILTLFGVIENYFYTLIVIIIIFASLIIFIILIGRYIKNKYHSMEGKIKHIHLYKEIFNSNEILPDIIEFEIPSFILAIGFKSRVKFNIKLHKYAKDKITDSNSECKNEECLEEECKERTCKNKLFYTLIIDTSNKINIKSDTEYIEENDFELNKRNKRYYYLVQEYDSNLKNLEFSLLFDTKNRKNNKDWTFKGYLEYSDASSKIDLINKNPKKKFSSKNEVFDEKISFCDMESLNNYIEKQS</sequence>
<organism evidence="1 2">
    <name type="scientific">Methanobrevibacter arboriphilus</name>
    <dbReference type="NCBI Taxonomy" id="39441"/>
    <lineage>
        <taxon>Archaea</taxon>
        <taxon>Methanobacteriati</taxon>
        <taxon>Methanobacteriota</taxon>
        <taxon>Methanomada group</taxon>
        <taxon>Methanobacteria</taxon>
        <taxon>Methanobacteriales</taxon>
        <taxon>Methanobacteriaceae</taxon>
        <taxon>Methanobrevibacter</taxon>
    </lineage>
</organism>
<dbReference type="EMBL" id="AP019779">
    <property type="protein sequence ID" value="BBL62616.1"/>
    <property type="molecule type" value="Genomic_DNA"/>
</dbReference>
<protein>
    <submittedName>
        <fullName evidence="1">Uncharacterized protein</fullName>
    </submittedName>
</protein>
<keyword evidence="2" id="KW-1185">Reference proteome</keyword>
<evidence type="ECO:0000313" key="2">
    <source>
        <dbReference type="Proteomes" id="UP000825015"/>
    </source>
</evidence>
<accession>A0ACA8R4S7</accession>
<name>A0ACA8R4S7_METAZ</name>